<dbReference type="PROSITE" id="PS50203">
    <property type="entry name" value="CALPAIN_CAT"/>
    <property type="match status" value="1"/>
</dbReference>
<dbReference type="InterPro" id="IPR054094">
    <property type="entry name" value="Androglobin_IV"/>
</dbReference>
<feature type="region of interest" description="Disordered" evidence="2">
    <location>
        <begin position="137"/>
        <end position="175"/>
    </location>
</feature>
<dbReference type="Pfam" id="PF22069">
    <property type="entry name" value="Androglobin_IV"/>
    <property type="match status" value="1"/>
</dbReference>
<feature type="region of interest" description="Disordered" evidence="2">
    <location>
        <begin position="36"/>
        <end position="56"/>
    </location>
</feature>
<dbReference type="GO" id="GO:0004198">
    <property type="term" value="F:calcium-dependent cysteine-type endopeptidase activity"/>
    <property type="evidence" value="ECO:0007669"/>
    <property type="project" value="InterPro"/>
</dbReference>
<dbReference type="InterPro" id="IPR054093">
    <property type="entry name" value="Androglobin_II"/>
</dbReference>
<accession>A0A1W0WR01</accession>
<sequence length="1754" mass="197634">MTSDALGQNYTGLITIWPEWTEQDLLTEKWDVQAAGAGTKSAKDPKVKGASFEDPEGRTRLPHSLLRVLKDWKRPQELFGENLCIVRNTIRINLKEPNAHILHSEFIRHYLSHVTLLWYLAQRKKFSLKNHPVISVAPPPPPAPATEMTSKTSVGSHKGSKHTIGKDTSASKTSQGAESPVKCLCFEDPLIDWAPWNFIYGGPPSAPRAANVKGEVAYVVSNLPQYNPNGKYAVKLFWMGAWRKVVVDDYIPVDEHNRPLLPVCNEPNELWPLILTKAVMKVVSLDYGGNTGSSEMGDAGFVLHVLTGYTPHVIYLRHPKSTRKAIWNKLQALLPLNKKPPPEDVLSALSENWDIRNCAALRTWTAQSDPAYLQKVDTIRANRLQTAAAPAPSPGLATQSVTSSTLGAANTLAPKPLVRSASARNSSNAPRKLELSSPNNALTLSLSVPSDLPRIKNPKTPEVLIYASYRSAHHEPGMFDQEEHSRSANLYDSGFLRAESHPILLRNIRDVPPKLPTRSPVPRYKLFRPLRINPDRYSQIILRDHRRREHSIRSIDFLSLLWTEKGRLTHQTASRANHLTEEQDPDTQNRVRWKPTDGFKPSLSAIPENCLFPRKKTVRHLSELIVKPSSPPPTPSHEEKASKNKGGEPGKPPANQAVPEQIPLPSLPPPSQSQEEIQKHCRLNRGSIEFNRFFESLESIYIFTKPETFDYQSTFSFYQSNILIDGRPPPTKKKGGDQMSQQIVGGSESSRPNQTKPPSSPNPGRFAKVTVELPSPYLMVDNPYPTCIVLGISTVSRWFFAPKSEVKSQERMSVVAGTIEELKGMERPLPVIVTLKHHDWMFARSEPAILSIKTSSVQGVCYQIPAGRHIFRLKVVCPGRRDLEPHGFCIRSFSRDPVHIGPEDVILKMAAVDSYQYSILARKALLPIVRWWRLNGSPTFTHPPHREIIATLGLEEEAHNKFTRRVFFDAMLAAFYKAMEVYLHEFCTTKGAFTLRVFIGDLTTRNILNLSKAQLAKKDSKNAVSQPVASSKGDSHATPGGRQVEGGGKKTKQKGGELSVGSPSHKGSSGFAIAERESVRDKTVLLKREKPLLVKKVLHKDKAKASTIWAMYFQVAKATNVLQARKSGSKKKEAVLKMAQKIQGKIQPVLLLVFGETVRHPTTIDLFHPEFPFQNQLYPRRTDRNFTLNHLDMLEALLRNEQPFASCFFRNLCRNLPADWLDLDFFFRHERRYISREIAGNFPDFPANTWKLFLRDTFYVQEPLWIAFRLATTIAAMRLTVVNNDTGRPLPSTLFHNLPHLYEKNTAGYTLVAEAKSGTLGWRGAPWSLRIIQALDPFLHESTQADNLLVKFNTASPMTTFVTKELNDYFLPDLSSNPTLARVSMTVKHHSTVSICFMTSNPEARFFVQITNKDNCLYKGQGRGILVIPALYLKSSEPPAPEVFSLKAICLDDSWAFSGPEWKYAFTEKSKRISVEYGRESPSTPPSTSPVKGEKPAVKKTTKSSKDREKEDKSDKESVDSFRSKGKDGKDKVLFDTTKPHWLAKFVIDTTDNEFQVVRDLSMDEAVKTELHESIVADPGVLQRGKDFREDYLRKRAGSGFTSPESVDYPGWTTGTPRPVWPAPTAPFPLSFDLANFHRPAAGDAPEELDLFVHQNSMRVLSNRYTEAVQAKEDYLARERTDRDTIIRQQTNMIKVLVDATISERRKYIEQREVKKKQLDDRALEEERLLKPVVVADHHHPKTDEKRKKSKKPV</sequence>
<evidence type="ECO:0000313" key="5">
    <source>
        <dbReference type="Proteomes" id="UP000192578"/>
    </source>
</evidence>
<dbReference type="Pfam" id="PF00648">
    <property type="entry name" value="Peptidase_C2"/>
    <property type="match status" value="1"/>
</dbReference>
<dbReference type="OrthoDB" id="9374162at2759"/>
<feature type="compositionally biased region" description="Basic and acidic residues" evidence="2">
    <location>
        <begin position="636"/>
        <end position="648"/>
    </location>
</feature>
<dbReference type="SUPFAM" id="SSF54001">
    <property type="entry name" value="Cysteine proteinases"/>
    <property type="match status" value="1"/>
</dbReference>
<evidence type="ECO:0000256" key="1">
    <source>
        <dbReference type="PROSITE-ProRule" id="PRU00239"/>
    </source>
</evidence>
<dbReference type="PANTHER" id="PTHR46298:SF1">
    <property type="entry name" value="ANDROGLOBIN"/>
    <property type="match status" value="1"/>
</dbReference>
<feature type="compositionally biased region" description="Basic and acidic residues" evidence="2">
    <location>
        <begin position="1504"/>
        <end position="1530"/>
    </location>
</feature>
<feature type="region of interest" description="Disordered" evidence="2">
    <location>
        <begin position="573"/>
        <end position="600"/>
    </location>
</feature>
<dbReference type="Pfam" id="PF22068">
    <property type="entry name" value="Androglobin_II"/>
    <property type="match status" value="1"/>
</dbReference>
<feature type="region of interest" description="Disordered" evidence="2">
    <location>
        <begin position="1021"/>
        <end position="1073"/>
    </location>
</feature>
<protein>
    <submittedName>
        <fullName evidence="4">Androglobin</fullName>
    </submittedName>
</protein>
<reference evidence="5" key="1">
    <citation type="submission" date="2017-01" db="EMBL/GenBank/DDBJ databases">
        <title>Comparative genomics of anhydrobiosis in the tardigrade Hypsibius dujardini.</title>
        <authorList>
            <person name="Yoshida Y."/>
            <person name="Koutsovoulos G."/>
            <person name="Laetsch D."/>
            <person name="Stevens L."/>
            <person name="Kumar S."/>
            <person name="Horikawa D."/>
            <person name="Ishino K."/>
            <person name="Komine S."/>
            <person name="Tomita M."/>
            <person name="Blaxter M."/>
            <person name="Arakawa K."/>
        </authorList>
    </citation>
    <scope>NUCLEOTIDE SEQUENCE [LARGE SCALE GENOMIC DNA]</scope>
    <source>
        <strain evidence="5">Z151</strain>
    </source>
</reference>
<feature type="region of interest" description="Disordered" evidence="2">
    <location>
        <begin position="1476"/>
        <end position="1530"/>
    </location>
</feature>
<name>A0A1W0WR01_HYPEX</name>
<feature type="domain" description="Calpain catalytic" evidence="3">
    <location>
        <begin position="225"/>
        <end position="330"/>
    </location>
</feature>
<dbReference type="InterPro" id="IPR001300">
    <property type="entry name" value="Peptidase_C2_calpain_cat"/>
</dbReference>
<feature type="region of interest" description="Disordered" evidence="2">
    <location>
        <begin position="625"/>
        <end position="678"/>
    </location>
</feature>
<dbReference type="InterPro" id="IPR053033">
    <property type="entry name" value="Androglobin-like"/>
</dbReference>
<organism evidence="4 5">
    <name type="scientific">Hypsibius exemplaris</name>
    <name type="common">Freshwater tardigrade</name>
    <dbReference type="NCBI Taxonomy" id="2072580"/>
    <lineage>
        <taxon>Eukaryota</taxon>
        <taxon>Metazoa</taxon>
        <taxon>Ecdysozoa</taxon>
        <taxon>Tardigrada</taxon>
        <taxon>Eutardigrada</taxon>
        <taxon>Parachela</taxon>
        <taxon>Hypsibioidea</taxon>
        <taxon>Hypsibiidae</taxon>
        <taxon>Hypsibius</taxon>
    </lineage>
</organism>
<dbReference type="GO" id="GO:0006508">
    <property type="term" value="P:proteolysis"/>
    <property type="evidence" value="ECO:0007669"/>
    <property type="project" value="InterPro"/>
</dbReference>
<evidence type="ECO:0000259" key="3">
    <source>
        <dbReference type="PROSITE" id="PS50203"/>
    </source>
</evidence>
<comment type="caution">
    <text evidence="1">Lacks conserved residue(s) required for the propagation of feature annotation.</text>
</comment>
<evidence type="ECO:0000256" key="2">
    <source>
        <dbReference type="SAM" id="MobiDB-lite"/>
    </source>
</evidence>
<gene>
    <name evidence="4" type="ORF">BV898_08244</name>
</gene>
<dbReference type="EMBL" id="MTYJ01000058">
    <property type="protein sequence ID" value="OQV17619.1"/>
    <property type="molecule type" value="Genomic_DNA"/>
</dbReference>
<feature type="compositionally biased region" description="Polar residues" evidence="2">
    <location>
        <begin position="738"/>
        <end position="757"/>
    </location>
</feature>
<feature type="compositionally biased region" description="Polar residues" evidence="2">
    <location>
        <begin position="166"/>
        <end position="175"/>
    </location>
</feature>
<dbReference type="InterPro" id="IPR038765">
    <property type="entry name" value="Papain-like_cys_pep_sf"/>
</dbReference>
<dbReference type="Proteomes" id="UP000192578">
    <property type="component" value="Unassembled WGS sequence"/>
</dbReference>
<keyword evidence="5" id="KW-1185">Reference proteome</keyword>
<dbReference type="PANTHER" id="PTHR46298">
    <property type="entry name" value="ANDROGLOBIN"/>
    <property type="match status" value="1"/>
</dbReference>
<feature type="region of interest" description="Disordered" evidence="2">
    <location>
        <begin position="726"/>
        <end position="766"/>
    </location>
</feature>
<comment type="caution">
    <text evidence="4">The sequence shown here is derived from an EMBL/GenBank/DDBJ whole genome shotgun (WGS) entry which is preliminary data.</text>
</comment>
<feature type="region of interest" description="Disordered" evidence="2">
    <location>
        <begin position="1730"/>
        <end position="1754"/>
    </location>
</feature>
<feature type="compositionally biased region" description="Basic and acidic residues" evidence="2">
    <location>
        <begin position="1730"/>
        <end position="1747"/>
    </location>
</feature>
<proteinExistence type="predicted"/>
<evidence type="ECO:0000313" key="4">
    <source>
        <dbReference type="EMBL" id="OQV17619.1"/>
    </source>
</evidence>